<dbReference type="RefSeq" id="WP_260977950.1">
    <property type="nucleotide sequence ID" value="NZ_JAOANI010000032.1"/>
</dbReference>
<evidence type="ECO:0000313" key="5">
    <source>
        <dbReference type="Proteomes" id="UP001147830"/>
    </source>
</evidence>
<proteinExistence type="predicted"/>
<gene>
    <name evidence="4" type="ORF">NYR02_19045</name>
</gene>
<dbReference type="PROSITE" id="PS50977">
    <property type="entry name" value="HTH_TETR_2"/>
    <property type="match status" value="1"/>
</dbReference>
<dbReference type="AlphaFoldDB" id="A0A9X2WJP4"/>
<sequence length="234" mass="26495">MSTQKYKTGAIRERNNENILAAAEQEFVLHGFKGTSMQAIADRAGVPKANIHYYFKNKGNLYRALLENILTTWNEVLSDINSDSDPARILSLFIRTKIRLSYTHPNASKIFAMEIIQGAPYLKDYISGAMRQWVREKTLVIQSWIDAGKIRAVDPTHLIFMIWSSTQHYADFETQVLEVTNKRQYEEDDILRIGDFLEDMILRGCGLTPPGRAAYLALVDDQAATTDSTGITEA</sequence>
<dbReference type="InterPro" id="IPR001647">
    <property type="entry name" value="HTH_TetR"/>
</dbReference>
<dbReference type="EMBL" id="JAOANI010000032">
    <property type="protein sequence ID" value="MCT7361122.1"/>
    <property type="molecule type" value="Genomic_DNA"/>
</dbReference>
<name>A0A9X2WJP4_9GAMM</name>
<reference evidence="4" key="2">
    <citation type="submission" date="2022-08" db="EMBL/GenBank/DDBJ databases">
        <authorList>
            <person name="Dong C."/>
        </authorList>
    </citation>
    <scope>NUCLEOTIDE SEQUENCE</scope>
    <source>
        <strain evidence="4">59MF3M-4</strain>
    </source>
</reference>
<dbReference type="Pfam" id="PF00440">
    <property type="entry name" value="TetR_N"/>
    <property type="match status" value="1"/>
</dbReference>
<comment type="caution">
    <text evidence="4">The sequence shown here is derived from an EMBL/GenBank/DDBJ whole genome shotgun (WGS) entry which is preliminary data.</text>
</comment>
<feature type="domain" description="HTH tetR-type" evidence="3">
    <location>
        <begin position="13"/>
        <end position="73"/>
    </location>
</feature>
<keyword evidence="1 2" id="KW-0238">DNA-binding</keyword>
<feature type="DNA-binding region" description="H-T-H motif" evidence="2">
    <location>
        <begin position="36"/>
        <end position="55"/>
    </location>
</feature>
<protein>
    <submittedName>
        <fullName evidence="4">TetR/AcrR family transcriptional regulator</fullName>
    </submittedName>
</protein>
<dbReference type="GO" id="GO:0003677">
    <property type="term" value="F:DNA binding"/>
    <property type="evidence" value="ECO:0007669"/>
    <property type="project" value="UniProtKB-UniRule"/>
</dbReference>
<evidence type="ECO:0000313" key="4">
    <source>
        <dbReference type="EMBL" id="MCT7361122.1"/>
    </source>
</evidence>
<dbReference type="InterPro" id="IPR013573">
    <property type="entry name" value="Tscrpt_reg_YcdC_C"/>
</dbReference>
<dbReference type="SUPFAM" id="SSF46689">
    <property type="entry name" value="Homeodomain-like"/>
    <property type="match status" value="1"/>
</dbReference>
<dbReference type="SUPFAM" id="SSF48498">
    <property type="entry name" value="Tetracyclin repressor-like, C-terminal domain"/>
    <property type="match status" value="1"/>
</dbReference>
<dbReference type="PRINTS" id="PR00455">
    <property type="entry name" value="HTHTETR"/>
</dbReference>
<evidence type="ECO:0000259" key="3">
    <source>
        <dbReference type="PROSITE" id="PS50977"/>
    </source>
</evidence>
<dbReference type="Gene3D" id="1.10.10.60">
    <property type="entry name" value="Homeodomain-like"/>
    <property type="match status" value="1"/>
</dbReference>
<dbReference type="PANTHER" id="PTHR30328:SF54">
    <property type="entry name" value="HTH-TYPE TRANSCRIPTIONAL REPRESSOR SCO4008"/>
    <property type="match status" value="1"/>
</dbReference>
<keyword evidence="5" id="KW-1185">Reference proteome</keyword>
<dbReference type="InterPro" id="IPR009057">
    <property type="entry name" value="Homeodomain-like_sf"/>
</dbReference>
<dbReference type="GO" id="GO:0045892">
    <property type="term" value="P:negative regulation of DNA-templated transcription"/>
    <property type="evidence" value="ECO:0007669"/>
    <property type="project" value="InterPro"/>
</dbReference>
<reference evidence="4" key="1">
    <citation type="journal article" date="2022" name="Front. Microbiol.">
        <title>Genome-based taxonomic rearrangement of Oceanobacter-related bacteria including the description of Thalassolituus hydrocarbonoclasticus sp. nov. and Thalassolituus pacificus sp. nov. and emended description of the genus Thalassolituus.</title>
        <authorList>
            <person name="Dong C."/>
            <person name="Wei L."/>
            <person name="Wang J."/>
            <person name="Lai Q."/>
            <person name="Huang Z."/>
            <person name="Shao Z."/>
        </authorList>
    </citation>
    <scope>NUCLEOTIDE SEQUENCE</scope>
    <source>
        <strain evidence="4">59MF3M-4</strain>
    </source>
</reference>
<evidence type="ECO:0000256" key="1">
    <source>
        <dbReference type="ARBA" id="ARBA00023125"/>
    </source>
</evidence>
<dbReference type="Gene3D" id="1.10.357.10">
    <property type="entry name" value="Tetracycline Repressor, domain 2"/>
    <property type="match status" value="1"/>
</dbReference>
<evidence type="ECO:0000256" key="2">
    <source>
        <dbReference type="PROSITE-ProRule" id="PRU00335"/>
    </source>
</evidence>
<dbReference type="Pfam" id="PF08362">
    <property type="entry name" value="TetR_C_3"/>
    <property type="match status" value="1"/>
</dbReference>
<accession>A0A9X2WJP4</accession>
<dbReference type="PANTHER" id="PTHR30328">
    <property type="entry name" value="TRANSCRIPTIONAL REPRESSOR"/>
    <property type="match status" value="1"/>
</dbReference>
<dbReference type="Proteomes" id="UP001147830">
    <property type="component" value="Unassembled WGS sequence"/>
</dbReference>
<organism evidence="4 5">
    <name type="scientific">Thalassolituus pacificus</name>
    <dbReference type="NCBI Taxonomy" id="2975440"/>
    <lineage>
        <taxon>Bacteria</taxon>
        <taxon>Pseudomonadati</taxon>
        <taxon>Pseudomonadota</taxon>
        <taxon>Gammaproteobacteria</taxon>
        <taxon>Oceanospirillales</taxon>
        <taxon>Oceanospirillaceae</taxon>
        <taxon>Thalassolituus</taxon>
    </lineage>
</organism>
<dbReference type="InterPro" id="IPR050109">
    <property type="entry name" value="HTH-type_TetR-like_transc_reg"/>
</dbReference>
<dbReference type="InterPro" id="IPR036271">
    <property type="entry name" value="Tet_transcr_reg_TetR-rel_C_sf"/>
</dbReference>